<reference evidence="4 5" key="1">
    <citation type="submission" date="2016-06" db="EMBL/GenBank/DDBJ databases">
        <authorList>
            <person name="Kjaerup R.B."/>
            <person name="Dalgaard T.S."/>
            <person name="Juul-Madsen H.R."/>
        </authorList>
    </citation>
    <scope>NUCLEOTIDE SEQUENCE [LARGE SCALE GENOMIC DNA]</scope>
    <source>
        <strain evidence="4 5">1S159</strain>
    </source>
</reference>
<accession>A0A1B9NZB5</accession>
<dbReference type="SUPFAM" id="SSF55073">
    <property type="entry name" value="Nucleotide cyclase"/>
    <property type="match status" value="1"/>
</dbReference>
<dbReference type="PANTHER" id="PTHR45138">
    <property type="entry name" value="REGULATORY COMPONENTS OF SENSORY TRANSDUCTION SYSTEM"/>
    <property type="match status" value="1"/>
</dbReference>
<dbReference type="InterPro" id="IPR019734">
    <property type="entry name" value="TPR_rpt"/>
</dbReference>
<dbReference type="GO" id="GO:0052621">
    <property type="term" value="F:diguanylate cyclase activity"/>
    <property type="evidence" value="ECO:0007669"/>
    <property type="project" value="UniProtKB-EC"/>
</dbReference>
<comment type="catalytic activity">
    <reaction evidence="2">
        <text>2 GTP = 3',3'-c-di-GMP + 2 diphosphate</text>
        <dbReference type="Rhea" id="RHEA:24898"/>
        <dbReference type="ChEBI" id="CHEBI:33019"/>
        <dbReference type="ChEBI" id="CHEBI:37565"/>
        <dbReference type="ChEBI" id="CHEBI:58805"/>
        <dbReference type="EC" id="2.7.7.65"/>
    </reaction>
</comment>
<dbReference type="EMBL" id="MAJU01000009">
    <property type="protein sequence ID" value="OCH21358.1"/>
    <property type="molecule type" value="Genomic_DNA"/>
</dbReference>
<dbReference type="OrthoDB" id="9805474at2"/>
<dbReference type="Gene3D" id="1.25.40.10">
    <property type="entry name" value="Tetratricopeptide repeat domain"/>
    <property type="match status" value="1"/>
</dbReference>
<feature type="domain" description="GGDEF" evidence="3">
    <location>
        <begin position="568"/>
        <end position="706"/>
    </location>
</feature>
<dbReference type="Proteomes" id="UP000093523">
    <property type="component" value="Unassembled WGS sequence"/>
</dbReference>
<dbReference type="InterPro" id="IPR050469">
    <property type="entry name" value="Diguanylate_Cyclase"/>
</dbReference>
<organism evidence="4 5">
    <name type="scientific">Aliivibrio logei</name>
    <name type="common">Vibrio logei</name>
    <dbReference type="NCBI Taxonomy" id="688"/>
    <lineage>
        <taxon>Bacteria</taxon>
        <taxon>Pseudomonadati</taxon>
        <taxon>Pseudomonadota</taxon>
        <taxon>Gammaproteobacteria</taxon>
        <taxon>Vibrionales</taxon>
        <taxon>Vibrionaceae</taxon>
        <taxon>Aliivibrio</taxon>
    </lineage>
</organism>
<dbReference type="SMART" id="SM00065">
    <property type="entry name" value="GAF"/>
    <property type="match status" value="1"/>
</dbReference>
<dbReference type="SMART" id="SM00028">
    <property type="entry name" value="TPR"/>
    <property type="match status" value="4"/>
</dbReference>
<dbReference type="CDD" id="cd01949">
    <property type="entry name" value="GGDEF"/>
    <property type="match status" value="1"/>
</dbReference>
<dbReference type="Gene3D" id="3.30.450.40">
    <property type="match status" value="1"/>
</dbReference>
<sequence>MRDHVYSQIMGIVTRIQHYPGVSGLEKAKQKIKLICLDLASPCPPSITSFLEAYTHDRHDEIDKAIHAYTACLASLTDDEILLRVYINAMLASLYIDAEQYASAYDLYKEVLENIHLLDDNIRSLVYCNISDMYLCLEQYTQAVNYAKQGISASNNANHQLNLAICLLNLGYACGHLQHFDDAIGFIHQAKNIAKTQENKRILALSYGYLAQIMAKQKHADQDKIMTYFEQSELIYIHIHDKHNRLENNIFFAKYLESINQNEKALALCHKIQLQVNSNNNYGFYSIFTDTLEKLHQKSQQWDALIATQQQHIFAAEKALSQFKKHENNALIKNVDRIEDSQNQQVLAHMQEHMGAITEIGQYIATTTDLKGSLNNILTKINTILPTFEFGIALYDKEKDLLDYRYFVDTNKLVPQLTIDCKKYKTVGTYVIKNRTTVHLNTVTDDSLAPFVDHEQRKEKDLVKRDNSREVHSIILTPIILKDDVLGLLSVQHPSANQYHQHHRHLIEHLASFIAVSLENLKQRERLEKANETLDKLSRTDPLTGLYNRYQLDKITPSLCKTALDEQKQISVLMLDLDDYKKYNDVHGHLEGDDALRTLSHLIQHAFHHQNDYLFRYGGDEFLIICFDQSSDLIKEKIEVLRNELYAKNLSNPESRYSDRLSLSIGGINTQLQYGSELNDVNKLFQKADEQLYAVKEAGRNSYLLI</sequence>
<evidence type="ECO:0000313" key="5">
    <source>
        <dbReference type="Proteomes" id="UP000093523"/>
    </source>
</evidence>
<dbReference type="SUPFAM" id="SSF48452">
    <property type="entry name" value="TPR-like"/>
    <property type="match status" value="1"/>
</dbReference>
<evidence type="ECO:0000256" key="1">
    <source>
        <dbReference type="ARBA" id="ARBA00012528"/>
    </source>
</evidence>
<evidence type="ECO:0000313" key="4">
    <source>
        <dbReference type="EMBL" id="OCH21358.1"/>
    </source>
</evidence>
<evidence type="ECO:0000256" key="2">
    <source>
        <dbReference type="ARBA" id="ARBA00034247"/>
    </source>
</evidence>
<dbReference type="PANTHER" id="PTHR45138:SF9">
    <property type="entry name" value="DIGUANYLATE CYCLASE DGCM-RELATED"/>
    <property type="match status" value="1"/>
</dbReference>
<dbReference type="SUPFAM" id="SSF55781">
    <property type="entry name" value="GAF domain-like"/>
    <property type="match status" value="1"/>
</dbReference>
<dbReference type="NCBIfam" id="TIGR00254">
    <property type="entry name" value="GGDEF"/>
    <property type="match status" value="1"/>
</dbReference>
<dbReference type="RefSeq" id="WP_065611197.1">
    <property type="nucleotide sequence ID" value="NZ_CAWMPN010000009.1"/>
</dbReference>
<dbReference type="InterPro" id="IPR011990">
    <property type="entry name" value="TPR-like_helical_dom_sf"/>
</dbReference>
<dbReference type="SMART" id="SM00267">
    <property type="entry name" value="GGDEF"/>
    <property type="match status" value="1"/>
</dbReference>
<dbReference type="InterPro" id="IPR029787">
    <property type="entry name" value="Nucleotide_cyclase"/>
</dbReference>
<dbReference type="InterPro" id="IPR000160">
    <property type="entry name" value="GGDEF_dom"/>
</dbReference>
<gene>
    <name evidence="4" type="ORF">A6E04_12510</name>
</gene>
<dbReference type="Pfam" id="PF00990">
    <property type="entry name" value="GGDEF"/>
    <property type="match status" value="1"/>
</dbReference>
<dbReference type="EC" id="2.7.7.65" evidence="1"/>
<dbReference type="Pfam" id="PF01590">
    <property type="entry name" value="GAF"/>
    <property type="match status" value="1"/>
</dbReference>
<name>A0A1B9NZB5_ALILO</name>
<dbReference type="InterPro" id="IPR003018">
    <property type="entry name" value="GAF"/>
</dbReference>
<protein>
    <recommendedName>
        <fullName evidence="1">diguanylate cyclase</fullName>
        <ecNumber evidence="1">2.7.7.65</ecNumber>
    </recommendedName>
</protein>
<evidence type="ECO:0000259" key="3">
    <source>
        <dbReference type="PROSITE" id="PS50887"/>
    </source>
</evidence>
<dbReference type="InterPro" id="IPR029016">
    <property type="entry name" value="GAF-like_dom_sf"/>
</dbReference>
<dbReference type="STRING" id="688.A6E04_12510"/>
<dbReference type="AlphaFoldDB" id="A0A1B9NZB5"/>
<proteinExistence type="predicted"/>
<comment type="caution">
    <text evidence="4">The sequence shown here is derived from an EMBL/GenBank/DDBJ whole genome shotgun (WGS) entry which is preliminary data.</text>
</comment>
<dbReference type="Gene3D" id="3.30.70.270">
    <property type="match status" value="1"/>
</dbReference>
<dbReference type="PROSITE" id="PS50887">
    <property type="entry name" value="GGDEF"/>
    <property type="match status" value="1"/>
</dbReference>
<dbReference type="InterPro" id="IPR043128">
    <property type="entry name" value="Rev_trsase/Diguanyl_cyclase"/>
</dbReference>